<evidence type="ECO:0000313" key="3">
    <source>
        <dbReference type="Proteomes" id="UP000762676"/>
    </source>
</evidence>
<proteinExistence type="predicted"/>
<evidence type="ECO:0000313" key="2">
    <source>
        <dbReference type="EMBL" id="GFR86904.1"/>
    </source>
</evidence>
<reference evidence="2 3" key="1">
    <citation type="journal article" date="2021" name="Elife">
        <title>Chloroplast acquisition without the gene transfer in kleptoplastic sea slugs, Plakobranchus ocellatus.</title>
        <authorList>
            <person name="Maeda T."/>
            <person name="Takahashi S."/>
            <person name="Yoshida T."/>
            <person name="Shimamura S."/>
            <person name="Takaki Y."/>
            <person name="Nagai Y."/>
            <person name="Toyoda A."/>
            <person name="Suzuki Y."/>
            <person name="Arimoto A."/>
            <person name="Ishii H."/>
            <person name="Satoh N."/>
            <person name="Nishiyama T."/>
            <person name="Hasebe M."/>
            <person name="Maruyama T."/>
            <person name="Minagawa J."/>
            <person name="Obokata J."/>
            <person name="Shigenobu S."/>
        </authorList>
    </citation>
    <scope>NUCLEOTIDE SEQUENCE [LARGE SCALE GENOMIC DNA]</scope>
</reference>
<name>A0AAV4GNT5_9GAST</name>
<dbReference type="EMBL" id="BMAT01008518">
    <property type="protein sequence ID" value="GFR86904.1"/>
    <property type="molecule type" value="Genomic_DNA"/>
</dbReference>
<organism evidence="2 3">
    <name type="scientific">Elysia marginata</name>
    <dbReference type="NCBI Taxonomy" id="1093978"/>
    <lineage>
        <taxon>Eukaryota</taxon>
        <taxon>Metazoa</taxon>
        <taxon>Spiralia</taxon>
        <taxon>Lophotrochozoa</taxon>
        <taxon>Mollusca</taxon>
        <taxon>Gastropoda</taxon>
        <taxon>Heterobranchia</taxon>
        <taxon>Euthyneura</taxon>
        <taxon>Panpulmonata</taxon>
        <taxon>Sacoglossa</taxon>
        <taxon>Placobranchoidea</taxon>
        <taxon>Plakobranchidae</taxon>
        <taxon>Elysia</taxon>
    </lineage>
</organism>
<keyword evidence="3" id="KW-1185">Reference proteome</keyword>
<accession>A0AAV4GNT5</accession>
<dbReference type="AlphaFoldDB" id="A0AAV4GNT5"/>
<comment type="caution">
    <text evidence="2">The sequence shown here is derived from an EMBL/GenBank/DDBJ whole genome shotgun (WGS) entry which is preliminary data.</text>
</comment>
<feature type="region of interest" description="Disordered" evidence="1">
    <location>
        <begin position="1"/>
        <end position="50"/>
    </location>
</feature>
<protein>
    <submittedName>
        <fullName evidence="2">Uncharacterized protein</fullName>
    </submittedName>
</protein>
<sequence>MDKRFLSGRNQFLGPGLSSSTGGGHSQGTHSTQAGIQARQGSHRAGAGELARTSGLQGFVSEVLLRAPVRGFITSGPNPDCPPLLST</sequence>
<gene>
    <name evidence="2" type="ORF">ElyMa_004209700</name>
</gene>
<evidence type="ECO:0000256" key="1">
    <source>
        <dbReference type="SAM" id="MobiDB-lite"/>
    </source>
</evidence>
<dbReference type="Proteomes" id="UP000762676">
    <property type="component" value="Unassembled WGS sequence"/>
</dbReference>